<feature type="region of interest" description="Disordered" evidence="1">
    <location>
        <begin position="1"/>
        <end position="87"/>
    </location>
</feature>
<dbReference type="AlphaFoldDB" id="A0AAN6UI30"/>
<sequence>MRKSKVPSKSSQHVKQTNPHPSIPAFLVNPKTTSTTSLGPRKPVPPHAKGTPLYRQSHCQPPTSSIQQSQFRRQHQRQREGGGTQFNMIAKAHVHRLGSPNK</sequence>
<dbReference type="Proteomes" id="UP001304895">
    <property type="component" value="Unassembled WGS sequence"/>
</dbReference>
<comment type="caution">
    <text evidence="2">The sequence shown here is derived from an EMBL/GenBank/DDBJ whole genome shotgun (WGS) entry which is preliminary data.</text>
</comment>
<evidence type="ECO:0000256" key="1">
    <source>
        <dbReference type="SAM" id="MobiDB-lite"/>
    </source>
</evidence>
<protein>
    <submittedName>
        <fullName evidence="2">Uncharacterized protein</fullName>
    </submittedName>
</protein>
<feature type="compositionally biased region" description="Polar residues" evidence="1">
    <location>
        <begin position="57"/>
        <end position="66"/>
    </location>
</feature>
<feature type="compositionally biased region" description="Polar residues" evidence="1">
    <location>
        <begin position="7"/>
        <end position="20"/>
    </location>
</feature>
<reference evidence="2" key="1">
    <citation type="journal article" date="2023" name="Mol. Phylogenet. Evol.">
        <title>Genome-scale phylogeny and comparative genomics of the fungal order Sordariales.</title>
        <authorList>
            <person name="Hensen N."/>
            <person name="Bonometti L."/>
            <person name="Westerberg I."/>
            <person name="Brannstrom I.O."/>
            <person name="Guillou S."/>
            <person name="Cros-Aarteil S."/>
            <person name="Calhoun S."/>
            <person name="Haridas S."/>
            <person name="Kuo A."/>
            <person name="Mondo S."/>
            <person name="Pangilinan J."/>
            <person name="Riley R."/>
            <person name="LaButti K."/>
            <person name="Andreopoulos B."/>
            <person name="Lipzen A."/>
            <person name="Chen C."/>
            <person name="Yan M."/>
            <person name="Daum C."/>
            <person name="Ng V."/>
            <person name="Clum A."/>
            <person name="Steindorff A."/>
            <person name="Ohm R.A."/>
            <person name="Martin F."/>
            <person name="Silar P."/>
            <person name="Natvig D.O."/>
            <person name="Lalanne C."/>
            <person name="Gautier V."/>
            <person name="Ament-Velasquez S.L."/>
            <person name="Kruys A."/>
            <person name="Hutchinson M.I."/>
            <person name="Powell A.J."/>
            <person name="Barry K."/>
            <person name="Miller A.N."/>
            <person name="Grigoriev I.V."/>
            <person name="Debuchy R."/>
            <person name="Gladieux P."/>
            <person name="Hiltunen Thoren M."/>
            <person name="Johannesson H."/>
        </authorList>
    </citation>
    <scope>NUCLEOTIDE SEQUENCE</scope>
    <source>
        <strain evidence="2">CBS 123565</strain>
    </source>
</reference>
<proteinExistence type="predicted"/>
<organism evidence="2 3">
    <name type="scientific">Trichocladium antarcticum</name>
    <dbReference type="NCBI Taxonomy" id="1450529"/>
    <lineage>
        <taxon>Eukaryota</taxon>
        <taxon>Fungi</taxon>
        <taxon>Dikarya</taxon>
        <taxon>Ascomycota</taxon>
        <taxon>Pezizomycotina</taxon>
        <taxon>Sordariomycetes</taxon>
        <taxon>Sordariomycetidae</taxon>
        <taxon>Sordariales</taxon>
        <taxon>Chaetomiaceae</taxon>
        <taxon>Trichocladium</taxon>
    </lineage>
</organism>
<dbReference type="EMBL" id="MU853420">
    <property type="protein sequence ID" value="KAK4132046.1"/>
    <property type="molecule type" value="Genomic_DNA"/>
</dbReference>
<accession>A0AAN6UI30</accession>
<gene>
    <name evidence="2" type="ORF">BT67DRAFT_444168</name>
</gene>
<name>A0AAN6UI30_9PEZI</name>
<evidence type="ECO:0000313" key="2">
    <source>
        <dbReference type="EMBL" id="KAK4132046.1"/>
    </source>
</evidence>
<reference evidence="2" key="2">
    <citation type="submission" date="2023-05" db="EMBL/GenBank/DDBJ databases">
        <authorList>
            <consortium name="Lawrence Berkeley National Laboratory"/>
            <person name="Steindorff A."/>
            <person name="Hensen N."/>
            <person name="Bonometti L."/>
            <person name="Westerberg I."/>
            <person name="Brannstrom I.O."/>
            <person name="Guillou S."/>
            <person name="Cros-Aarteil S."/>
            <person name="Calhoun S."/>
            <person name="Haridas S."/>
            <person name="Kuo A."/>
            <person name="Mondo S."/>
            <person name="Pangilinan J."/>
            <person name="Riley R."/>
            <person name="Labutti K."/>
            <person name="Andreopoulos B."/>
            <person name="Lipzen A."/>
            <person name="Chen C."/>
            <person name="Yanf M."/>
            <person name="Daum C."/>
            <person name="Ng V."/>
            <person name="Clum A."/>
            <person name="Ohm R."/>
            <person name="Martin F."/>
            <person name="Silar P."/>
            <person name="Natvig D."/>
            <person name="Lalanne C."/>
            <person name="Gautier V."/>
            <person name="Ament-Velasquez S.L."/>
            <person name="Kruys A."/>
            <person name="Hutchinson M.I."/>
            <person name="Powell A.J."/>
            <person name="Barry K."/>
            <person name="Miller A.N."/>
            <person name="Grigoriev I.V."/>
            <person name="Debuchy R."/>
            <person name="Gladieux P."/>
            <person name="Thoren M.H."/>
            <person name="Johannesson H."/>
        </authorList>
    </citation>
    <scope>NUCLEOTIDE SEQUENCE</scope>
    <source>
        <strain evidence="2">CBS 123565</strain>
    </source>
</reference>
<keyword evidence="3" id="KW-1185">Reference proteome</keyword>
<evidence type="ECO:0000313" key="3">
    <source>
        <dbReference type="Proteomes" id="UP001304895"/>
    </source>
</evidence>